<feature type="region of interest" description="Disordered" evidence="1">
    <location>
        <begin position="162"/>
        <end position="196"/>
    </location>
</feature>
<protein>
    <recommendedName>
        <fullName evidence="4">Clr5 domain-containing protein</fullName>
    </recommendedName>
</protein>
<feature type="region of interest" description="Disordered" evidence="1">
    <location>
        <begin position="1"/>
        <end position="39"/>
    </location>
</feature>
<evidence type="ECO:0008006" key="4">
    <source>
        <dbReference type="Google" id="ProtNLM"/>
    </source>
</evidence>
<organism evidence="2 3">
    <name type="scientific">Mycena chlorophos</name>
    <name type="common">Agaric fungus</name>
    <name type="synonym">Agaricus chlorophos</name>
    <dbReference type="NCBI Taxonomy" id="658473"/>
    <lineage>
        <taxon>Eukaryota</taxon>
        <taxon>Fungi</taxon>
        <taxon>Dikarya</taxon>
        <taxon>Basidiomycota</taxon>
        <taxon>Agaricomycotina</taxon>
        <taxon>Agaricomycetes</taxon>
        <taxon>Agaricomycetidae</taxon>
        <taxon>Agaricales</taxon>
        <taxon>Marasmiineae</taxon>
        <taxon>Mycenaceae</taxon>
        <taxon>Mycena</taxon>
    </lineage>
</organism>
<dbReference type="Proteomes" id="UP000815677">
    <property type="component" value="Unassembled WGS sequence"/>
</dbReference>
<keyword evidence="3" id="KW-1185">Reference proteome</keyword>
<accession>A0ABQ0M923</accession>
<evidence type="ECO:0000313" key="3">
    <source>
        <dbReference type="Proteomes" id="UP000815677"/>
    </source>
</evidence>
<sequence length="437" mass="48090">MCDSPSSPASKKRKRASSLAQAASYPTALDANGKLKPRRIDPDRLATRLGADLTADLDKFLFPGAKMPSFAVRQELVKKYSVDRRHIYDYLHSRGLRVAKEDRHLNLSRKAAAAASRKKVGKENIPPPAQSSAPSALATLPTVAPKRPAKRRKTITITLPAVETSASPPSRLPSPQFEPELTQSPLPWASCEPELTPDADELVPLDEYCEISSEHDVPPYHESADAAYIHPPLDAMTAEEDSFYALDTFFDFEDAAPAAVADVSPHARFVSMHDICAFSEEDRTSFYNTVNASVNVDPLARHDPAASASTPSLNYSYHYDHRTVASTSGLPMPVSIPISVRAQPTSMKHKENIHPAVPYNNSQQGVHAQVAQTNRAVVPALPRYQANPQYLTQQRPLVWTPPVMGPSNAHHQQEQQSYWPAPTFPYLPADLFPAHEC</sequence>
<dbReference type="EMBL" id="DF849907">
    <property type="protein sequence ID" value="GAT59809.1"/>
    <property type="molecule type" value="Genomic_DNA"/>
</dbReference>
<evidence type="ECO:0000256" key="1">
    <source>
        <dbReference type="SAM" id="MobiDB-lite"/>
    </source>
</evidence>
<evidence type="ECO:0000313" key="2">
    <source>
        <dbReference type="EMBL" id="GAT59809.1"/>
    </source>
</evidence>
<name>A0ABQ0M923_MYCCL</name>
<feature type="region of interest" description="Disordered" evidence="1">
    <location>
        <begin position="114"/>
        <end position="135"/>
    </location>
</feature>
<proteinExistence type="predicted"/>
<gene>
    <name evidence="2" type="ORF">MCHLO_16049</name>
</gene>
<reference evidence="2" key="1">
    <citation type="submission" date="2014-09" db="EMBL/GenBank/DDBJ databases">
        <title>Genome sequence of the luminous mushroom Mycena chlorophos for searching fungal bioluminescence genes.</title>
        <authorList>
            <person name="Tanaka Y."/>
            <person name="Kasuga D."/>
            <person name="Oba Y."/>
            <person name="Hase S."/>
            <person name="Sato K."/>
            <person name="Oba Y."/>
            <person name="Sakakibara Y."/>
        </authorList>
    </citation>
    <scope>NUCLEOTIDE SEQUENCE</scope>
</reference>